<dbReference type="Gene3D" id="3.50.50.60">
    <property type="entry name" value="FAD/NAD(P)-binding domain"/>
    <property type="match status" value="2"/>
</dbReference>
<accession>A0A6A6VFA4</accession>
<keyword evidence="3" id="KW-1185">Reference proteome</keyword>
<dbReference type="EMBL" id="MU006567">
    <property type="protein sequence ID" value="KAF2749245.1"/>
    <property type="molecule type" value="Genomic_DNA"/>
</dbReference>
<evidence type="ECO:0000313" key="2">
    <source>
        <dbReference type="EMBL" id="KAF2749245.1"/>
    </source>
</evidence>
<gene>
    <name evidence="2" type="ORF">M011DRAFT_525149</name>
</gene>
<sequence length="620" mass="69364">MVEGREKKSRRNACEPVEKFLVVNGDLDAASSGPFIPPKARQPHQSFPNIPSSQSYHSFKSLHLSLHPRRSIRKTYTLLHLTTTSSATPVLWMMGILELGDKLTLYSDWPLRACLKSVTAITASTLFYTCALSAQVLLSNPDFSLPSRTPNRPHKVAIIGGGIAGAVAAHQLRTKHPDPSQLVITVFEAYSHIGGLLNSTLVHNEPHTPNSHVVVETGSTHFSTTDFCMQAMIDQVGLRDHVVQDPQSDGKARKVGVWDGANIIVRRRRDLIPRTLLEHLRDVFEYTPLIKPFWDFTRETLEKYRKLWPMEYDASHGMSKGYVDVGLDTHVHYNAYSYLVKVAPLGYLMRILEPTVRRAVGRNIDRVNILSAVVAMDPEPTYRLTGWRGMGELPHRLLLLSSSAIKLNERVTKIRKANGTFTVSTVTGDFDEEFDAVIVATNLQKAELEFDIPDMTRTPPMQNFTETHITHFTATTADLTIPPDFPEIVYTTSKLDDQHEYLGILSIERSKIPNGEVLYRITSAEPIPDAVISMLLGSQPHTPPREAGATWVHRKRWEKAWPEEIALVWDADVESAWMAEGLYYTGIAEEVVARMEMVCRFANAVAGTVGRGLGETIGSR</sequence>
<dbReference type="OrthoDB" id="437369at2759"/>
<reference evidence="2" key="1">
    <citation type="journal article" date="2020" name="Stud. Mycol.">
        <title>101 Dothideomycetes genomes: a test case for predicting lifestyles and emergence of pathogens.</title>
        <authorList>
            <person name="Haridas S."/>
            <person name="Albert R."/>
            <person name="Binder M."/>
            <person name="Bloem J."/>
            <person name="Labutti K."/>
            <person name="Salamov A."/>
            <person name="Andreopoulos B."/>
            <person name="Baker S."/>
            <person name="Barry K."/>
            <person name="Bills G."/>
            <person name="Bluhm B."/>
            <person name="Cannon C."/>
            <person name="Castanera R."/>
            <person name="Culley D."/>
            <person name="Daum C."/>
            <person name="Ezra D."/>
            <person name="Gonzalez J."/>
            <person name="Henrissat B."/>
            <person name="Kuo A."/>
            <person name="Liang C."/>
            <person name="Lipzen A."/>
            <person name="Lutzoni F."/>
            <person name="Magnuson J."/>
            <person name="Mondo S."/>
            <person name="Nolan M."/>
            <person name="Ohm R."/>
            <person name="Pangilinan J."/>
            <person name="Park H.-J."/>
            <person name="Ramirez L."/>
            <person name="Alfaro M."/>
            <person name="Sun H."/>
            <person name="Tritt A."/>
            <person name="Yoshinaga Y."/>
            <person name="Zwiers L.-H."/>
            <person name="Turgeon B."/>
            <person name="Goodwin S."/>
            <person name="Spatafora J."/>
            <person name="Crous P."/>
            <person name="Grigoriev I."/>
        </authorList>
    </citation>
    <scope>NUCLEOTIDE SEQUENCE</scope>
    <source>
        <strain evidence="2">CBS 119925</strain>
    </source>
</reference>
<organism evidence="2 3">
    <name type="scientific">Sporormia fimetaria CBS 119925</name>
    <dbReference type="NCBI Taxonomy" id="1340428"/>
    <lineage>
        <taxon>Eukaryota</taxon>
        <taxon>Fungi</taxon>
        <taxon>Dikarya</taxon>
        <taxon>Ascomycota</taxon>
        <taxon>Pezizomycotina</taxon>
        <taxon>Dothideomycetes</taxon>
        <taxon>Pleosporomycetidae</taxon>
        <taxon>Pleosporales</taxon>
        <taxon>Sporormiaceae</taxon>
        <taxon>Sporormia</taxon>
    </lineage>
</organism>
<dbReference type="Gene3D" id="3.90.660.20">
    <property type="entry name" value="Protoporphyrinogen oxidase, mitochondrial, domain 2"/>
    <property type="match status" value="1"/>
</dbReference>
<feature type="domain" description="Amine oxidase" evidence="1">
    <location>
        <begin position="163"/>
        <end position="463"/>
    </location>
</feature>
<evidence type="ECO:0000259" key="1">
    <source>
        <dbReference type="Pfam" id="PF01593"/>
    </source>
</evidence>
<dbReference type="InterPro" id="IPR002937">
    <property type="entry name" value="Amino_oxidase"/>
</dbReference>
<dbReference type="Pfam" id="PF01593">
    <property type="entry name" value="Amino_oxidase"/>
    <property type="match status" value="1"/>
</dbReference>
<proteinExistence type="predicted"/>
<protein>
    <recommendedName>
        <fullName evidence="1">Amine oxidase domain-containing protein</fullName>
    </recommendedName>
</protein>
<dbReference type="SUPFAM" id="SSF51905">
    <property type="entry name" value="FAD/NAD(P)-binding domain"/>
    <property type="match status" value="1"/>
</dbReference>
<evidence type="ECO:0000313" key="3">
    <source>
        <dbReference type="Proteomes" id="UP000799440"/>
    </source>
</evidence>
<name>A0A6A6VFA4_9PLEO</name>
<dbReference type="PANTHER" id="PTHR15944:SF0">
    <property type="entry name" value="PRENYLCYSTEINE LYASE DOMAIN-CONTAINING PROTEIN"/>
    <property type="match status" value="1"/>
</dbReference>
<dbReference type="GO" id="GO:0030327">
    <property type="term" value="P:prenylated protein catabolic process"/>
    <property type="evidence" value="ECO:0007669"/>
    <property type="project" value="TreeGrafter"/>
</dbReference>
<dbReference type="AlphaFoldDB" id="A0A6A6VFA4"/>
<dbReference type="GO" id="GO:0001735">
    <property type="term" value="F:prenylcysteine oxidase activity"/>
    <property type="evidence" value="ECO:0007669"/>
    <property type="project" value="InterPro"/>
</dbReference>
<dbReference type="InterPro" id="IPR036188">
    <property type="entry name" value="FAD/NAD-bd_sf"/>
</dbReference>
<dbReference type="Proteomes" id="UP000799440">
    <property type="component" value="Unassembled WGS sequence"/>
</dbReference>
<dbReference type="InterPro" id="IPR017046">
    <property type="entry name" value="Prenylcysteine_Oxase1"/>
</dbReference>
<dbReference type="PANTHER" id="PTHR15944">
    <property type="entry name" value="FARNESYLCYSTEINE LYASE"/>
    <property type="match status" value="1"/>
</dbReference>